<evidence type="ECO:0000313" key="3">
    <source>
        <dbReference type="Proteomes" id="UP000053593"/>
    </source>
</evidence>
<name>A0A0D0B773_9AGAR</name>
<sequence length="209" mass="23141">MERTWLAIGHVCLGNGWYKEKSEEERKVKEEDDSKDDSIGRRIVVKARVMKASPAPTSPAMMHHHLTLFTLPTLGLFAHPNDSGAFLAISPLPVIVAGHSSSYPSYLTSGHLAGQCSPPRRLSEELTGRCLRHAQRTQKMEDSLCTQRINVTSSRPRLRLEDYVAFLGYLDMTSFLAPREDFRLGRKADAASSTDRGGAEDPNSSSGRD</sequence>
<keyword evidence="3" id="KW-1185">Reference proteome</keyword>
<protein>
    <submittedName>
        <fullName evidence="2">Uncharacterized protein</fullName>
    </submittedName>
</protein>
<organism evidence="2 3">
    <name type="scientific">Collybiopsis luxurians FD-317 M1</name>
    <dbReference type="NCBI Taxonomy" id="944289"/>
    <lineage>
        <taxon>Eukaryota</taxon>
        <taxon>Fungi</taxon>
        <taxon>Dikarya</taxon>
        <taxon>Basidiomycota</taxon>
        <taxon>Agaricomycotina</taxon>
        <taxon>Agaricomycetes</taxon>
        <taxon>Agaricomycetidae</taxon>
        <taxon>Agaricales</taxon>
        <taxon>Marasmiineae</taxon>
        <taxon>Omphalotaceae</taxon>
        <taxon>Collybiopsis</taxon>
        <taxon>Collybiopsis luxurians</taxon>
    </lineage>
</organism>
<gene>
    <name evidence="2" type="ORF">GYMLUDRAFT_245392</name>
</gene>
<dbReference type="Proteomes" id="UP000053593">
    <property type="component" value="Unassembled WGS sequence"/>
</dbReference>
<reference evidence="2 3" key="1">
    <citation type="submission" date="2014-04" db="EMBL/GenBank/DDBJ databases">
        <title>Evolutionary Origins and Diversification of the Mycorrhizal Mutualists.</title>
        <authorList>
            <consortium name="DOE Joint Genome Institute"/>
            <consortium name="Mycorrhizal Genomics Consortium"/>
            <person name="Kohler A."/>
            <person name="Kuo A."/>
            <person name="Nagy L.G."/>
            <person name="Floudas D."/>
            <person name="Copeland A."/>
            <person name="Barry K.W."/>
            <person name="Cichocki N."/>
            <person name="Veneault-Fourrey C."/>
            <person name="LaButti K."/>
            <person name="Lindquist E.A."/>
            <person name="Lipzen A."/>
            <person name="Lundell T."/>
            <person name="Morin E."/>
            <person name="Murat C."/>
            <person name="Riley R."/>
            <person name="Ohm R."/>
            <person name="Sun H."/>
            <person name="Tunlid A."/>
            <person name="Henrissat B."/>
            <person name="Grigoriev I.V."/>
            <person name="Hibbett D.S."/>
            <person name="Martin F."/>
        </authorList>
    </citation>
    <scope>NUCLEOTIDE SEQUENCE [LARGE SCALE GENOMIC DNA]</scope>
    <source>
        <strain evidence="2 3">FD-317 M1</strain>
    </source>
</reference>
<evidence type="ECO:0000313" key="2">
    <source>
        <dbReference type="EMBL" id="KIK59320.1"/>
    </source>
</evidence>
<dbReference type="AlphaFoldDB" id="A0A0D0B773"/>
<dbReference type="EMBL" id="KN834780">
    <property type="protein sequence ID" value="KIK59320.1"/>
    <property type="molecule type" value="Genomic_DNA"/>
</dbReference>
<dbReference type="HOGENOM" id="CLU_1315529_0_0_1"/>
<feature type="region of interest" description="Disordered" evidence="1">
    <location>
        <begin position="186"/>
        <end position="209"/>
    </location>
</feature>
<proteinExistence type="predicted"/>
<evidence type="ECO:0000256" key="1">
    <source>
        <dbReference type="SAM" id="MobiDB-lite"/>
    </source>
</evidence>
<accession>A0A0D0B773</accession>